<evidence type="ECO:0000313" key="7">
    <source>
        <dbReference type="Proteomes" id="UP000431913"/>
    </source>
</evidence>
<dbReference type="InterPro" id="IPR035093">
    <property type="entry name" value="RelE/ParE_toxin_dom_sf"/>
</dbReference>
<keyword evidence="1" id="KW-1277">Toxin-antitoxin system</keyword>
<evidence type="ECO:0000313" key="5">
    <source>
        <dbReference type="Proteomes" id="UP000032483"/>
    </source>
</evidence>
<dbReference type="EMBL" id="VUNJ01000010">
    <property type="protein sequence ID" value="MST92382.1"/>
    <property type="molecule type" value="Genomic_DNA"/>
</dbReference>
<dbReference type="AlphaFoldDB" id="A0A0D8IUT1"/>
<reference evidence="2" key="1">
    <citation type="submission" date="2015-02" db="EMBL/GenBank/DDBJ databases">
        <title>A novel member of the family Ruminococcaceae isolated from human feces.</title>
        <authorList>
            <person name="Shkoporov A.N."/>
            <person name="Chaplin A.V."/>
            <person name="Motuzova O.V."/>
            <person name="Kafarskaia L.I."/>
            <person name="Khokhlova E.V."/>
            <person name="Efimov B.A."/>
        </authorList>
    </citation>
    <scope>NUCLEOTIDE SEQUENCE [LARGE SCALE GENOMIC DNA]</scope>
    <source>
        <strain evidence="2">585-1</strain>
    </source>
</reference>
<organism evidence="2 5">
    <name type="scientific">Ruthenibacterium lactatiformans</name>
    <dbReference type="NCBI Taxonomy" id="1550024"/>
    <lineage>
        <taxon>Bacteria</taxon>
        <taxon>Bacillati</taxon>
        <taxon>Bacillota</taxon>
        <taxon>Clostridia</taxon>
        <taxon>Eubacteriales</taxon>
        <taxon>Oscillospiraceae</taxon>
        <taxon>Ruthenibacterium</taxon>
    </lineage>
</organism>
<dbReference type="EMBL" id="JXXK01000043">
    <property type="protein sequence ID" value="KJF38427.1"/>
    <property type="molecule type" value="Genomic_DNA"/>
</dbReference>
<comment type="caution">
    <text evidence="2">The sequence shown here is derived from an EMBL/GenBank/DDBJ whole genome shotgun (WGS) entry which is preliminary data.</text>
</comment>
<reference evidence="4 7" key="3">
    <citation type="submission" date="2019-08" db="EMBL/GenBank/DDBJ databases">
        <title>In-depth cultivation of the pig gut microbiome towards novel bacterial diversity and tailored functional studies.</title>
        <authorList>
            <person name="Wylensek D."/>
            <person name="Hitch T.C.A."/>
            <person name="Clavel T."/>
        </authorList>
    </citation>
    <scope>NUCLEOTIDE SEQUENCE [LARGE SCALE GENOMIC DNA]</scope>
    <source>
        <strain evidence="4 7">WCA3-601-WT-6J</strain>
    </source>
</reference>
<evidence type="ECO:0000313" key="6">
    <source>
        <dbReference type="Proteomes" id="UP000053433"/>
    </source>
</evidence>
<reference evidence="3 6" key="2">
    <citation type="submission" date="2015-10" db="EMBL/GenBank/DDBJ databases">
        <title>A novel member of the family Ruminococcaceae isolated from human faeces.</title>
        <authorList>
            <person name="Shkoporov A.N."/>
            <person name="Chaplin A.V."/>
            <person name="Motuzova O.V."/>
            <person name="Kafarskaia L.I."/>
            <person name="Efimov B.A."/>
        </authorList>
    </citation>
    <scope>NUCLEOTIDE SEQUENCE [LARGE SCALE GENOMIC DNA]</scope>
    <source>
        <strain evidence="3 6">668</strain>
    </source>
</reference>
<dbReference type="RefSeq" id="WP_050006557.1">
    <property type="nucleotide sequence ID" value="NZ_CATXDA010000190.1"/>
</dbReference>
<evidence type="ECO:0000256" key="1">
    <source>
        <dbReference type="ARBA" id="ARBA00022649"/>
    </source>
</evidence>
<accession>A0A0W7TMX5</accession>
<dbReference type="InterPro" id="IPR007712">
    <property type="entry name" value="RelE/ParE_toxin"/>
</dbReference>
<dbReference type="Pfam" id="PF05016">
    <property type="entry name" value="ParE_toxin"/>
    <property type="match status" value="1"/>
</dbReference>
<dbReference type="GeneID" id="42858441"/>
<sequence>MDEKVYDVEIRPGAMKMLVEQAAFLAEFNDEAAERLVQMFEESAASLSQFPKRAPELNDAYLPPHKYRKLLFAEHYLMVYQVAERKVFVDFIVDCRQDYQWLIR</sequence>
<dbReference type="Proteomes" id="UP000032483">
    <property type="component" value="Unassembled WGS sequence"/>
</dbReference>
<protein>
    <submittedName>
        <fullName evidence="4">Type II toxin-antitoxin system RelE/ParE family toxin</fullName>
    </submittedName>
</protein>
<evidence type="ECO:0000313" key="4">
    <source>
        <dbReference type="EMBL" id="MST92382.1"/>
    </source>
</evidence>
<dbReference type="EMBL" id="LMUA01000027">
    <property type="protein sequence ID" value="KUE75194.1"/>
    <property type="molecule type" value="Genomic_DNA"/>
</dbReference>
<accession>A0A0D8IUT1</accession>
<dbReference type="Proteomes" id="UP000431913">
    <property type="component" value="Unassembled WGS sequence"/>
</dbReference>
<evidence type="ECO:0000313" key="2">
    <source>
        <dbReference type="EMBL" id="KJF38427.1"/>
    </source>
</evidence>
<name>A0A0D8IUT1_9FIRM</name>
<dbReference type="Gene3D" id="3.30.2310.20">
    <property type="entry name" value="RelE-like"/>
    <property type="match status" value="1"/>
</dbReference>
<dbReference type="Proteomes" id="UP000053433">
    <property type="component" value="Unassembled WGS sequence"/>
</dbReference>
<evidence type="ECO:0000313" key="3">
    <source>
        <dbReference type="EMBL" id="KUE75194.1"/>
    </source>
</evidence>
<keyword evidence="5" id="KW-1185">Reference proteome</keyword>
<gene>
    <name evidence="3" type="ORF">ASJ35_15120</name>
    <name evidence="4" type="ORF">FYJ76_10630</name>
    <name evidence="2" type="ORF">TQ39_18045</name>
</gene>
<proteinExistence type="predicted"/>